<dbReference type="GO" id="GO:1990362">
    <property type="term" value="F:butanol dehydrogenase (NAD+) activity"/>
    <property type="evidence" value="ECO:0007669"/>
    <property type="project" value="InterPro"/>
</dbReference>
<dbReference type="GO" id="GO:0005829">
    <property type="term" value="C:cytosol"/>
    <property type="evidence" value="ECO:0007669"/>
    <property type="project" value="TreeGrafter"/>
</dbReference>
<sequence length="380" mass="42252">MNNFTFHNPTRLLFGKGMIEKLSTAIPMVHRIMITFGGGSVKQNGVYDQVIKALKDRDYIEFWGIEPNPTIETLREAIQIAKGKQVDFLLAVGGGSVIDGTKLISAGIQYDGDPWELVQKGYYYHTVPMGTVLTLPATGSEMNSGAVISRKETQEKFPFYSNFPVFSILDPETTFSLPPYQVACGIADTFVHVMEQYMTTTDQSRLMDHWAEGILSTLVEIAPKIKEDPRNYDLMADFMLSATMGLNGFIAMGVTQDWATHMIGHELTALHGLTHGATLAIVFPGTLRTLRKQKEGKILQYGERVWGINSGTTEERVSQAIEKTEQFFQSLGLSTRLSQEKIGNTTITEIENRFNERNAAFGEAKNVTGSVAREILESCK</sequence>
<dbReference type="PANTHER" id="PTHR43633:SF1">
    <property type="entry name" value="ALCOHOL DEHYDROGENASE YQHD"/>
    <property type="match status" value="1"/>
</dbReference>
<dbReference type="AlphaFoldDB" id="A0A173SF75"/>
<dbReference type="InterPro" id="IPR018211">
    <property type="entry name" value="ADH_Fe_CS"/>
</dbReference>
<dbReference type="EMBL" id="JAQMPJ010000001">
    <property type="protein sequence ID" value="MDB9004054.1"/>
    <property type="molecule type" value="Genomic_DNA"/>
</dbReference>
<comment type="similarity">
    <text evidence="1">Belongs to the iron-containing alcohol dehydrogenase family.</text>
</comment>
<dbReference type="EC" id="1.1.1.-" evidence="5"/>
<reference evidence="5 7" key="1">
    <citation type="submission" date="2015-09" db="EMBL/GenBank/DDBJ databases">
        <authorList>
            <consortium name="Pathogen Informatics"/>
        </authorList>
    </citation>
    <scope>NUCLEOTIDE SEQUENCE [LARGE SCALE GENOMIC DNA]</scope>
    <source>
        <strain evidence="5 7">2789STDY5608872</strain>
    </source>
</reference>
<feature type="domain" description="Fe-containing alcohol dehydrogenase-like C-terminal" evidence="4">
    <location>
        <begin position="186"/>
        <end position="358"/>
    </location>
</feature>
<dbReference type="PANTHER" id="PTHR43633">
    <property type="entry name" value="ALCOHOL DEHYDROGENASE YQHD"/>
    <property type="match status" value="1"/>
</dbReference>
<dbReference type="GO" id="GO:0008106">
    <property type="term" value="F:alcohol dehydrogenase (NADP+) activity"/>
    <property type="evidence" value="ECO:0007669"/>
    <property type="project" value="TreeGrafter"/>
</dbReference>
<evidence type="ECO:0000313" key="7">
    <source>
        <dbReference type="Proteomes" id="UP000095591"/>
    </source>
</evidence>
<reference evidence="6" key="2">
    <citation type="submission" date="2023-01" db="EMBL/GenBank/DDBJ databases">
        <title>Human gut microbiome strain richness.</title>
        <authorList>
            <person name="Chen-Liaw A."/>
        </authorList>
    </citation>
    <scope>NUCLEOTIDE SEQUENCE</scope>
    <source>
        <strain evidence="6">RTP21484st1_E5_RTP21484_190118</strain>
    </source>
</reference>
<dbReference type="Gene3D" id="3.40.50.1970">
    <property type="match status" value="1"/>
</dbReference>
<dbReference type="EMBL" id="CYXP01000001">
    <property type="protein sequence ID" value="CUM88467.1"/>
    <property type="molecule type" value="Genomic_DNA"/>
</dbReference>
<dbReference type="Proteomes" id="UP000095591">
    <property type="component" value="Unassembled WGS sequence"/>
</dbReference>
<dbReference type="Gene3D" id="1.20.1090.10">
    <property type="entry name" value="Dehydroquinate synthase-like - alpha domain"/>
    <property type="match status" value="1"/>
</dbReference>
<evidence type="ECO:0000259" key="4">
    <source>
        <dbReference type="Pfam" id="PF25137"/>
    </source>
</evidence>
<dbReference type="PROSITE" id="PS00060">
    <property type="entry name" value="ADH_IRON_2"/>
    <property type="match status" value="1"/>
</dbReference>
<gene>
    <name evidence="5" type="primary">yqhD_1</name>
    <name evidence="5" type="ORF">ERS852429_01057</name>
    <name evidence="6" type="ORF">PN599_03420</name>
</gene>
<dbReference type="GO" id="GO:1990002">
    <property type="term" value="F:methylglyoxal reductase (NADPH) (acetol producing) activity"/>
    <property type="evidence" value="ECO:0007669"/>
    <property type="project" value="TreeGrafter"/>
</dbReference>
<proteinExistence type="inferred from homology"/>
<dbReference type="Pfam" id="PF25137">
    <property type="entry name" value="ADH_Fe_C"/>
    <property type="match status" value="1"/>
</dbReference>
<feature type="domain" description="Alcohol dehydrogenase iron-type/glycerol dehydrogenase GldA" evidence="3">
    <location>
        <begin position="9"/>
        <end position="171"/>
    </location>
</feature>
<evidence type="ECO:0000259" key="3">
    <source>
        <dbReference type="Pfam" id="PF00465"/>
    </source>
</evidence>
<dbReference type="FunFam" id="3.40.50.1970:FF:000003">
    <property type="entry name" value="Alcohol dehydrogenase, iron-containing"/>
    <property type="match status" value="1"/>
</dbReference>
<dbReference type="GO" id="GO:0046872">
    <property type="term" value="F:metal ion binding"/>
    <property type="evidence" value="ECO:0007669"/>
    <property type="project" value="InterPro"/>
</dbReference>
<dbReference type="CDD" id="cd08187">
    <property type="entry name" value="BDH"/>
    <property type="match status" value="1"/>
</dbReference>
<evidence type="ECO:0000256" key="2">
    <source>
        <dbReference type="ARBA" id="ARBA00023002"/>
    </source>
</evidence>
<dbReference type="RefSeq" id="WP_044544560.1">
    <property type="nucleotide sequence ID" value="NZ_CDRH01000015.1"/>
</dbReference>
<dbReference type="Proteomes" id="UP001210126">
    <property type="component" value="Unassembled WGS sequence"/>
</dbReference>
<dbReference type="PROSITE" id="PS00913">
    <property type="entry name" value="ADH_IRON_1"/>
    <property type="match status" value="1"/>
</dbReference>
<keyword evidence="2 5" id="KW-0560">Oxidoreductase</keyword>
<name>A0A173SF75_PARDI</name>
<evidence type="ECO:0000313" key="5">
    <source>
        <dbReference type="EMBL" id="CUM88467.1"/>
    </source>
</evidence>
<accession>A0A173SF75</accession>
<evidence type="ECO:0000313" key="6">
    <source>
        <dbReference type="EMBL" id="MDB9004054.1"/>
    </source>
</evidence>
<evidence type="ECO:0000256" key="1">
    <source>
        <dbReference type="ARBA" id="ARBA00007358"/>
    </source>
</evidence>
<dbReference type="SUPFAM" id="SSF56796">
    <property type="entry name" value="Dehydroquinate synthase-like"/>
    <property type="match status" value="1"/>
</dbReference>
<protein>
    <submittedName>
        <fullName evidence="5">Alcohol dehydrogenase YqhD</fullName>
        <ecNumber evidence="5">1.1.1.-</ecNumber>
    </submittedName>
    <submittedName>
        <fullName evidence="6">Iron-containing alcohol dehydrogenase</fullName>
    </submittedName>
</protein>
<dbReference type="InterPro" id="IPR056798">
    <property type="entry name" value="ADH_Fe_C"/>
</dbReference>
<dbReference type="InterPro" id="IPR001670">
    <property type="entry name" value="ADH_Fe/GldA"/>
</dbReference>
<organism evidence="5 7">
    <name type="scientific">Parabacteroides distasonis</name>
    <dbReference type="NCBI Taxonomy" id="823"/>
    <lineage>
        <taxon>Bacteria</taxon>
        <taxon>Pseudomonadati</taxon>
        <taxon>Bacteroidota</taxon>
        <taxon>Bacteroidia</taxon>
        <taxon>Bacteroidales</taxon>
        <taxon>Tannerellaceae</taxon>
        <taxon>Parabacteroides</taxon>
    </lineage>
</organism>
<dbReference type="Pfam" id="PF00465">
    <property type="entry name" value="Fe-ADH"/>
    <property type="match status" value="1"/>
</dbReference>
<dbReference type="InterPro" id="IPR044731">
    <property type="entry name" value="BDH-like"/>
</dbReference>